<keyword evidence="7 15" id="KW-0808">Transferase</keyword>
<evidence type="ECO:0000313" key="17">
    <source>
        <dbReference type="EMBL" id="MFC4804328.1"/>
    </source>
</evidence>
<feature type="binding site" evidence="15">
    <location>
        <begin position="103"/>
        <end position="106"/>
    </location>
    <ligand>
        <name>ATP</name>
        <dbReference type="ChEBI" id="CHEBI:30616"/>
    </ligand>
</feature>
<sequence length="320" mass="34578">MKRIAVLTSGGDAPGMNAAVRAVVRTAIYNNIDVYGVRRGFKGLIEGDLKKMNLSSVGDIIHKGGTILRSARCPEFKENPSCRELAIQLLNVFKIEGLVVIGGDGSFMGMKSLSDFGFPGIGIPGTIDNDLAYTDFTIGFDTAVNTALEAITNLRDTTSSHERVTIVEVMGRNCGDIALDAGLAGGAEAILVPEIGYNLKEISQKLINSNKRGKKQSIIVVAEGVGNLNEIANQIKELTDMDVRTTILGHVQRGGNPSAKDRILASEMGYHAVELLMEGKISRVVGVRENKIIDMNINEALAMQNKFNERRFEISKVLSI</sequence>
<keyword evidence="13 15" id="KW-0324">Glycolysis</keyword>
<dbReference type="NCBIfam" id="NF002872">
    <property type="entry name" value="PRK03202.1"/>
    <property type="match status" value="1"/>
</dbReference>
<comment type="caution">
    <text evidence="17">The sequence shown here is derived from an EMBL/GenBank/DDBJ whole genome shotgun (WGS) entry which is preliminary data.</text>
</comment>
<feature type="binding site" description="in other chain" evidence="15">
    <location>
        <position position="155"/>
    </location>
    <ligand>
        <name>ADP</name>
        <dbReference type="ChEBI" id="CHEBI:456216"/>
        <note>allosteric activator; ligand shared between dimeric partners</note>
    </ligand>
</feature>
<dbReference type="InterPro" id="IPR035966">
    <property type="entry name" value="PKF_sf"/>
</dbReference>
<feature type="active site" description="Proton acceptor" evidence="15">
    <location>
        <position position="128"/>
    </location>
</feature>
<dbReference type="PRINTS" id="PR00476">
    <property type="entry name" value="PHFRCTKINASE"/>
</dbReference>
<feature type="binding site" evidence="15">
    <location>
        <position position="163"/>
    </location>
    <ligand>
        <name>substrate</name>
        <note>ligand shared between dimeric partners</note>
    </ligand>
</feature>
<evidence type="ECO:0000256" key="12">
    <source>
        <dbReference type="ARBA" id="ARBA00022842"/>
    </source>
</evidence>
<name>A0ABV9QJG2_9FIRM</name>
<dbReference type="Gene3D" id="3.40.50.460">
    <property type="entry name" value="Phosphofructokinase domain"/>
    <property type="match status" value="1"/>
</dbReference>
<dbReference type="PIRSF" id="PIRSF000532">
    <property type="entry name" value="ATP_PFK_prok"/>
    <property type="match status" value="1"/>
</dbReference>
<evidence type="ECO:0000256" key="2">
    <source>
        <dbReference type="ARBA" id="ARBA00002659"/>
    </source>
</evidence>
<keyword evidence="11 15" id="KW-0067">ATP-binding</keyword>
<feature type="binding site" evidence="15">
    <location>
        <begin position="21"/>
        <end position="25"/>
    </location>
    <ligand>
        <name>ADP</name>
        <dbReference type="ChEBI" id="CHEBI:456216"/>
        <note>allosteric activator; ligand shared between dimeric partners</note>
    </ligand>
</feature>
<keyword evidence="9 15" id="KW-0547">Nucleotide-binding</keyword>
<comment type="similarity">
    <text evidence="15">Belongs to the phosphofructokinase type A (PFKA) family. ATP-dependent PFK group I subfamily. Prokaryotic clade 'B1' sub-subfamily.</text>
</comment>
<dbReference type="InterPro" id="IPR022953">
    <property type="entry name" value="ATP_PFK"/>
</dbReference>
<feature type="binding site" description="in other chain" evidence="15">
    <location>
        <position position="223"/>
    </location>
    <ligand>
        <name>substrate</name>
        <note>ligand shared between dimeric partners</note>
    </ligand>
</feature>
<evidence type="ECO:0000256" key="7">
    <source>
        <dbReference type="ARBA" id="ARBA00022679"/>
    </source>
</evidence>
<evidence type="ECO:0000256" key="5">
    <source>
        <dbReference type="ARBA" id="ARBA00022490"/>
    </source>
</evidence>
<comment type="pathway">
    <text evidence="4 15">Carbohydrate degradation; glycolysis; D-glyceraldehyde 3-phosphate and glycerone phosphate from D-glucose: step 3/4.</text>
</comment>
<evidence type="ECO:0000256" key="13">
    <source>
        <dbReference type="ARBA" id="ARBA00023152"/>
    </source>
</evidence>
<dbReference type="EMBL" id="JBHSHL010000014">
    <property type="protein sequence ID" value="MFC4804328.1"/>
    <property type="molecule type" value="Genomic_DNA"/>
</dbReference>
<evidence type="ECO:0000256" key="3">
    <source>
        <dbReference type="ARBA" id="ARBA00004496"/>
    </source>
</evidence>
<evidence type="ECO:0000256" key="10">
    <source>
        <dbReference type="ARBA" id="ARBA00022777"/>
    </source>
</evidence>
<dbReference type="GO" id="GO:0003872">
    <property type="term" value="F:6-phosphofructokinase activity"/>
    <property type="evidence" value="ECO:0007669"/>
    <property type="project" value="UniProtKB-EC"/>
</dbReference>
<feature type="binding site" evidence="15">
    <location>
        <position position="11"/>
    </location>
    <ligand>
        <name>ATP</name>
        <dbReference type="ChEBI" id="CHEBI:30616"/>
    </ligand>
</feature>
<evidence type="ECO:0000313" key="18">
    <source>
        <dbReference type="Proteomes" id="UP001595916"/>
    </source>
</evidence>
<keyword evidence="10 15" id="KW-0418">Kinase</keyword>
<evidence type="ECO:0000256" key="8">
    <source>
        <dbReference type="ARBA" id="ARBA00022723"/>
    </source>
</evidence>
<keyword evidence="6 15" id="KW-0021">Allosteric enzyme</keyword>
<comment type="catalytic activity">
    <reaction evidence="14 15">
        <text>beta-D-fructose 6-phosphate + ATP = beta-D-fructose 1,6-bisphosphate + ADP + H(+)</text>
        <dbReference type="Rhea" id="RHEA:16109"/>
        <dbReference type="ChEBI" id="CHEBI:15378"/>
        <dbReference type="ChEBI" id="CHEBI:30616"/>
        <dbReference type="ChEBI" id="CHEBI:32966"/>
        <dbReference type="ChEBI" id="CHEBI:57634"/>
        <dbReference type="ChEBI" id="CHEBI:456216"/>
        <dbReference type="EC" id="2.7.1.11"/>
    </reaction>
</comment>
<comment type="activity regulation">
    <text evidence="15">Allosterically activated by ADP and other diphosphonucleosides, and allosterically inhibited by phosphoenolpyruvate.</text>
</comment>
<dbReference type="NCBIfam" id="TIGR02482">
    <property type="entry name" value="PFKA_ATP"/>
    <property type="match status" value="1"/>
</dbReference>
<evidence type="ECO:0000256" key="15">
    <source>
        <dbReference type="HAMAP-Rule" id="MF_00339"/>
    </source>
</evidence>
<dbReference type="InterPro" id="IPR000023">
    <property type="entry name" value="Phosphofructokinase_dom"/>
</dbReference>
<feature type="binding site" evidence="15">
    <location>
        <position position="104"/>
    </location>
    <ligand>
        <name>Mg(2+)</name>
        <dbReference type="ChEBI" id="CHEBI:18420"/>
        <note>catalytic</note>
    </ligand>
</feature>
<feature type="binding site" evidence="15">
    <location>
        <position position="244"/>
    </location>
    <ligand>
        <name>substrate</name>
        <note>ligand shared between dimeric partners</note>
    </ligand>
</feature>
<evidence type="ECO:0000256" key="4">
    <source>
        <dbReference type="ARBA" id="ARBA00004679"/>
    </source>
</evidence>
<evidence type="ECO:0000256" key="9">
    <source>
        <dbReference type="ARBA" id="ARBA00022741"/>
    </source>
</evidence>
<protein>
    <recommendedName>
        <fullName evidence="15">ATP-dependent 6-phosphofructokinase</fullName>
        <shortName evidence="15">ATP-PFK</shortName>
        <shortName evidence="15">Phosphofructokinase</shortName>
        <ecNumber evidence="15">2.7.1.11</ecNumber>
    </recommendedName>
    <alternativeName>
        <fullName evidence="15">Phosphohexokinase</fullName>
    </alternativeName>
</protein>
<dbReference type="InterPro" id="IPR015912">
    <property type="entry name" value="Phosphofructokinase_CS"/>
</dbReference>
<evidence type="ECO:0000259" key="16">
    <source>
        <dbReference type="Pfam" id="PF00365"/>
    </source>
</evidence>
<dbReference type="HAMAP" id="MF_00339">
    <property type="entry name" value="Phosphofructokinase_I_B1"/>
    <property type="match status" value="1"/>
</dbReference>
<dbReference type="RefSeq" id="WP_379787835.1">
    <property type="nucleotide sequence ID" value="NZ_JBHSHL010000014.1"/>
</dbReference>
<dbReference type="Proteomes" id="UP001595916">
    <property type="component" value="Unassembled WGS sequence"/>
</dbReference>
<comment type="cofactor">
    <cofactor evidence="1 15">
        <name>Mg(2+)</name>
        <dbReference type="ChEBI" id="CHEBI:18420"/>
    </cofactor>
</comment>
<feature type="binding site" description="in other chain" evidence="15">
    <location>
        <begin position="250"/>
        <end position="253"/>
    </location>
    <ligand>
        <name>substrate</name>
        <note>ligand shared between dimeric partners</note>
    </ligand>
</feature>
<proteinExistence type="inferred from homology"/>
<dbReference type="PANTHER" id="PTHR13697:SF4">
    <property type="entry name" value="ATP-DEPENDENT 6-PHOSPHOFRUCTOKINASE"/>
    <property type="match status" value="1"/>
</dbReference>
<keyword evidence="5 15" id="KW-0963">Cytoplasm</keyword>
<keyword evidence="12 15" id="KW-0460">Magnesium</keyword>
<feature type="binding site" description="in other chain" evidence="15">
    <location>
        <begin position="170"/>
        <end position="172"/>
    </location>
    <ligand>
        <name>substrate</name>
        <note>ligand shared between dimeric partners</note>
    </ligand>
</feature>
<evidence type="ECO:0000256" key="6">
    <source>
        <dbReference type="ARBA" id="ARBA00022533"/>
    </source>
</evidence>
<accession>A0ABV9QJG2</accession>
<dbReference type="InterPro" id="IPR012003">
    <property type="entry name" value="ATP_PFK_prok-type"/>
</dbReference>
<evidence type="ECO:0000256" key="11">
    <source>
        <dbReference type="ARBA" id="ARBA00022840"/>
    </source>
</evidence>
<feature type="binding site" description="in other chain" evidence="15">
    <location>
        <position position="212"/>
    </location>
    <ligand>
        <name>ADP</name>
        <dbReference type="ChEBI" id="CHEBI:456216"/>
        <note>allosteric activator; ligand shared between dimeric partners</note>
    </ligand>
</feature>
<organism evidence="17 18">
    <name type="scientific">Filifactor villosus</name>
    <dbReference type="NCBI Taxonomy" id="29374"/>
    <lineage>
        <taxon>Bacteria</taxon>
        <taxon>Bacillati</taxon>
        <taxon>Bacillota</taxon>
        <taxon>Clostridia</taxon>
        <taxon>Peptostreptococcales</taxon>
        <taxon>Filifactoraceae</taxon>
        <taxon>Filifactor</taxon>
    </lineage>
</organism>
<evidence type="ECO:0000256" key="14">
    <source>
        <dbReference type="ARBA" id="ARBA00048070"/>
    </source>
</evidence>
<comment type="function">
    <text evidence="2 15">Catalyzes the phosphorylation of D-fructose 6-phosphate to fructose 1,6-bisphosphate by ATP, the first committing step of glycolysis.</text>
</comment>
<keyword evidence="8 15" id="KW-0479">Metal-binding</keyword>
<feature type="binding site" description="in other chain" evidence="15">
    <location>
        <begin position="214"/>
        <end position="216"/>
    </location>
    <ligand>
        <name>ADP</name>
        <dbReference type="ChEBI" id="CHEBI:456216"/>
        <note>allosteric activator; ligand shared between dimeric partners</note>
    </ligand>
</feature>
<dbReference type="Gene3D" id="3.40.50.450">
    <property type="match status" value="1"/>
</dbReference>
<feature type="binding site" description="in other chain" evidence="15">
    <location>
        <begin position="186"/>
        <end position="188"/>
    </location>
    <ligand>
        <name>ADP</name>
        <dbReference type="ChEBI" id="CHEBI:456216"/>
        <note>allosteric activator; ligand shared between dimeric partners</note>
    </ligand>
</feature>
<dbReference type="PROSITE" id="PS00433">
    <property type="entry name" value="PHOSPHOFRUCTOKINASE"/>
    <property type="match status" value="1"/>
</dbReference>
<feature type="binding site" description="in other chain" evidence="15">
    <location>
        <begin position="126"/>
        <end position="128"/>
    </location>
    <ligand>
        <name>substrate</name>
        <note>ligand shared between dimeric partners</note>
    </ligand>
</feature>
<dbReference type="PANTHER" id="PTHR13697">
    <property type="entry name" value="PHOSPHOFRUCTOKINASE"/>
    <property type="match status" value="1"/>
</dbReference>
<dbReference type="EC" id="2.7.1.11" evidence="15"/>
<keyword evidence="18" id="KW-1185">Reference proteome</keyword>
<feature type="binding site" evidence="15">
    <location>
        <begin position="72"/>
        <end position="73"/>
    </location>
    <ligand>
        <name>ATP</name>
        <dbReference type="ChEBI" id="CHEBI:30616"/>
    </ligand>
</feature>
<feature type="domain" description="Phosphofructokinase" evidence="16">
    <location>
        <begin position="3"/>
        <end position="276"/>
    </location>
</feature>
<dbReference type="SUPFAM" id="SSF53784">
    <property type="entry name" value="Phosphofructokinase"/>
    <property type="match status" value="1"/>
</dbReference>
<reference evidence="18" key="1">
    <citation type="journal article" date="2019" name="Int. J. Syst. Evol. Microbiol.">
        <title>The Global Catalogue of Microorganisms (GCM) 10K type strain sequencing project: providing services to taxonomists for standard genome sequencing and annotation.</title>
        <authorList>
            <consortium name="The Broad Institute Genomics Platform"/>
            <consortium name="The Broad Institute Genome Sequencing Center for Infectious Disease"/>
            <person name="Wu L."/>
            <person name="Ma J."/>
        </authorList>
    </citation>
    <scope>NUCLEOTIDE SEQUENCE [LARGE SCALE GENOMIC DNA]</scope>
    <source>
        <strain evidence="18">CCUG 46385</strain>
    </source>
</reference>
<dbReference type="InterPro" id="IPR012828">
    <property type="entry name" value="PFKA_ATP_prok"/>
</dbReference>
<comment type="subunit">
    <text evidence="15">Homotetramer.</text>
</comment>
<gene>
    <name evidence="15 17" type="primary">pfkA</name>
    <name evidence="17" type="ORF">ACFO4R_04460</name>
</gene>
<comment type="caution">
    <text evidence="15">Lacks conserved residue(s) required for the propagation of feature annotation.</text>
</comment>
<dbReference type="Pfam" id="PF00365">
    <property type="entry name" value="PFK"/>
    <property type="match status" value="1"/>
</dbReference>
<evidence type="ECO:0000256" key="1">
    <source>
        <dbReference type="ARBA" id="ARBA00001946"/>
    </source>
</evidence>
<comment type="subcellular location">
    <subcellularLocation>
        <location evidence="3 15">Cytoplasm</location>
    </subcellularLocation>
</comment>